<evidence type="ECO:0000256" key="1">
    <source>
        <dbReference type="SAM" id="MobiDB-lite"/>
    </source>
</evidence>
<gene>
    <name evidence="2" type="ORF">GCM10023165_13720</name>
</gene>
<accession>A0ABP8H9W2</accession>
<organism evidence="2 3">
    <name type="scientific">Variovorax defluvii</name>
    <dbReference type="NCBI Taxonomy" id="913761"/>
    <lineage>
        <taxon>Bacteria</taxon>
        <taxon>Pseudomonadati</taxon>
        <taxon>Pseudomonadota</taxon>
        <taxon>Betaproteobacteria</taxon>
        <taxon>Burkholderiales</taxon>
        <taxon>Comamonadaceae</taxon>
        <taxon>Variovorax</taxon>
    </lineage>
</organism>
<sequence>MAPIMAAMARAFTRAEEREVKEDKGCNMKETEARDGASSREPHRP</sequence>
<dbReference type="Proteomes" id="UP001500975">
    <property type="component" value="Unassembled WGS sequence"/>
</dbReference>
<feature type="region of interest" description="Disordered" evidence="1">
    <location>
        <begin position="14"/>
        <end position="45"/>
    </location>
</feature>
<protein>
    <submittedName>
        <fullName evidence="2">Uncharacterized protein</fullName>
    </submittedName>
</protein>
<name>A0ABP8H9W2_9BURK</name>
<proteinExistence type="predicted"/>
<comment type="caution">
    <text evidence="2">The sequence shown here is derived from an EMBL/GenBank/DDBJ whole genome shotgun (WGS) entry which is preliminary data.</text>
</comment>
<reference evidence="3" key="1">
    <citation type="journal article" date="2019" name="Int. J. Syst. Evol. Microbiol.">
        <title>The Global Catalogue of Microorganisms (GCM) 10K type strain sequencing project: providing services to taxonomists for standard genome sequencing and annotation.</title>
        <authorList>
            <consortium name="The Broad Institute Genomics Platform"/>
            <consortium name="The Broad Institute Genome Sequencing Center for Infectious Disease"/>
            <person name="Wu L."/>
            <person name="Ma J."/>
        </authorList>
    </citation>
    <scope>NUCLEOTIDE SEQUENCE [LARGE SCALE GENOMIC DNA]</scope>
    <source>
        <strain evidence="3">JCM 17804</strain>
    </source>
</reference>
<keyword evidence="3" id="KW-1185">Reference proteome</keyword>
<evidence type="ECO:0000313" key="2">
    <source>
        <dbReference type="EMBL" id="GAA4336432.1"/>
    </source>
</evidence>
<dbReference type="EMBL" id="BAABGJ010000011">
    <property type="protein sequence ID" value="GAA4336432.1"/>
    <property type="molecule type" value="Genomic_DNA"/>
</dbReference>
<evidence type="ECO:0000313" key="3">
    <source>
        <dbReference type="Proteomes" id="UP001500975"/>
    </source>
</evidence>